<evidence type="ECO:0000256" key="3">
    <source>
        <dbReference type="ARBA" id="ARBA00022723"/>
    </source>
</evidence>
<evidence type="ECO:0000256" key="1">
    <source>
        <dbReference type="ARBA" id="ARBA00004496"/>
    </source>
</evidence>
<dbReference type="PROSITE" id="PS51867">
    <property type="entry name" value="ZF_RING_GID"/>
    <property type="match status" value="1"/>
</dbReference>
<organism evidence="12 13">
    <name type="scientific">Filobasidium floriforme</name>
    <dbReference type="NCBI Taxonomy" id="5210"/>
    <lineage>
        <taxon>Eukaryota</taxon>
        <taxon>Fungi</taxon>
        <taxon>Dikarya</taxon>
        <taxon>Basidiomycota</taxon>
        <taxon>Agaricomycotina</taxon>
        <taxon>Tremellomycetes</taxon>
        <taxon>Filobasidiales</taxon>
        <taxon>Filobasidiaceae</taxon>
        <taxon>Filobasidium</taxon>
    </lineage>
</organism>
<dbReference type="InterPro" id="IPR044063">
    <property type="entry name" value="ZF_RING_GID"/>
</dbReference>
<keyword evidence="5" id="KW-0862">Zinc</keyword>
<comment type="caution">
    <text evidence="12">The sequence shown here is derived from an EMBL/GenBank/DDBJ whole genome shotgun (WGS) entry which is preliminary data.</text>
</comment>
<feature type="domain" description="RING-Gid-type" evidence="11">
    <location>
        <begin position="355"/>
        <end position="398"/>
    </location>
</feature>
<evidence type="ECO:0000256" key="5">
    <source>
        <dbReference type="ARBA" id="ARBA00022833"/>
    </source>
</evidence>
<dbReference type="InterPro" id="IPR024964">
    <property type="entry name" value="CTLH/CRA"/>
</dbReference>
<dbReference type="PROSITE" id="PS50896">
    <property type="entry name" value="LISH"/>
    <property type="match status" value="1"/>
</dbReference>
<dbReference type="Pfam" id="PF13445">
    <property type="entry name" value="zf-RING_UBOX"/>
    <property type="match status" value="1"/>
</dbReference>
<evidence type="ECO:0000256" key="6">
    <source>
        <dbReference type="ARBA" id="ARBA00061136"/>
    </source>
</evidence>
<dbReference type="InterPro" id="IPR006594">
    <property type="entry name" value="LisH"/>
</dbReference>
<keyword evidence="2" id="KW-0963">Cytoplasm</keyword>
<evidence type="ECO:0000256" key="8">
    <source>
        <dbReference type="ARBA" id="ARBA00080744"/>
    </source>
</evidence>
<feature type="zinc finger region" description="RING-Gid-type" evidence="9">
    <location>
        <begin position="355"/>
        <end position="398"/>
    </location>
</feature>
<keyword evidence="4 9" id="KW-0863">Zinc-finger</keyword>
<dbReference type="Proteomes" id="UP000812966">
    <property type="component" value="Unassembled WGS sequence"/>
</dbReference>
<dbReference type="FunFam" id="3.30.40.10:FF:000143">
    <property type="entry name" value="Regulator of gluconeogenesis Rmd5"/>
    <property type="match status" value="1"/>
</dbReference>
<accession>A0A8K0JDJ7</accession>
<name>A0A8K0JDJ7_9TREE</name>
<dbReference type="Pfam" id="PF10607">
    <property type="entry name" value="CTLH"/>
    <property type="match status" value="1"/>
</dbReference>
<dbReference type="InterPro" id="IPR013083">
    <property type="entry name" value="Znf_RING/FYVE/PHD"/>
</dbReference>
<dbReference type="InterPro" id="IPR027370">
    <property type="entry name" value="Znf-RING_euk"/>
</dbReference>
<dbReference type="InterPro" id="IPR045098">
    <property type="entry name" value="Fyv10_fam"/>
</dbReference>
<sequence>MADDILKELLKLESLSKASSSSASSSKGKSKPLQTTVSDLESALEIAENQIKDGIDVENVVKSLIKEAEGKKVDVEKGLKEWYGGLSKVGKAIDKSEVAAISNTYDVPSPPLFSSEESRRAMDGVILETMVRKGAWDAAETLCRETGISFNQEMRRLSEELHATIDDMNRGDVESALKWTSKHHDFLSAPPHPSPLMFYLHRARLIQLLLDPSVSSTTANPHNDCPAPLQYARDHLYPYIVSSHQQEIYHLLGALLYTPSQLPTSPYADLLSPSLQPPALVPLFKVEFCRLHGWAREDPLSVAVDLGAGGALGKIDKARKVMKDRLGEVRTWEELPVSMELPVPLSRRYHSVFACPVSKEQATDSNPPKMLSCGHTIAQDSLTKLSKHGRRAVKCPYCPQETAIASAMRLYL</sequence>
<dbReference type="GO" id="GO:0008270">
    <property type="term" value="F:zinc ion binding"/>
    <property type="evidence" value="ECO:0007669"/>
    <property type="project" value="UniProtKB-KW"/>
</dbReference>
<protein>
    <recommendedName>
        <fullName evidence="8">GID complex catalytic subunit 2</fullName>
    </recommendedName>
    <alternativeName>
        <fullName evidence="7">Glucose-induced degradation protein 2</fullName>
    </alternativeName>
</protein>
<keyword evidence="13" id="KW-1185">Reference proteome</keyword>
<reference evidence="12" key="1">
    <citation type="submission" date="2020-04" db="EMBL/GenBank/DDBJ databases">
        <title>Analysis of mating type loci in Filobasidium floriforme.</title>
        <authorList>
            <person name="Nowrousian M."/>
        </authorList>
    </citation>
    <scope>NUCLEOTIDE SEQUENCE</scope>
    <source>
        <strain evidence="12">CBS 6242</strain>
    </source>
</reference>
<dbReference type="PANTHER" id="PTHR12170">
    <property type="entry name" value="MACROPHAGE ERYTHROBLAST ATTACHER-RELATED"/>
    <property type="match status" value="1"/>
</dbReference>
<gene>
    <name evidence="12" type="ORF">FFLO_07105</name>
</gene>
<dbReference type="EMBL" id="JABELV010000359">
    <property type="protein sequence ID" value="KAG7527269.1"/>
    <property type="molecule type" value="Genomic_DNA"/>
</dbReference>
<evidence type="ECO:0000313" key="12">
    <source>
        <dbReference type="EMBL" id="KAG7527269.1"/>
    </source>
</evidence>
<proteinExistence type="inferred from homology"/>
<dbReference type="AlphaFoldDB" id="A0A8K0JDJ7"/>
<dbReference type="PANTHER" id="PTHR12170:SF3">
    <property type="entry name" value="GH10162P"/>
    <property type="match status" value="1"/>
</dbReference>
<dbReference type="GO" id="GO:0043161">
    <property type="term" value="P:proteasome-mediated ubiquitin-dependent protein catabolic process"/>
    <property type="evidence" value="ECO:0007669"/>
    <property type="project" value="InterPro"/>
</dbReference>
<evidence type="ECO:0000256" key="10">
    <source>
        <dbReference type="SAM" id="MobiDB-lite"/>
    </source>
</evidence>
<feature type="compositionally biased region" description="Low complexity" evidence="10">
    <location>
        <begin position="15"/>
        <end position="27"/>
    </location>
</feature>
<evidence type="ECO:0000259" key="11">
    <source>
        <dbReference type="PROSITE" id="PS51867"/>
    </source>
</evidence>
<keyword evidence="3" id="KW-0479">Metal-binding</keyword>
<feature type="region of interest" description="Disordered" evidence="10">
    <location>
        <begin position="15"/>
        <end position="35"/>
    </location>
</feature>
<dbReference type="CDD" id="cd16652">
    <property type="entry name" value="dRING_Rmd5p-like"/>
    <property type="match status" value="1"/>
</dbReference>
<dbReference type="Gene3D" id="3.30.40.10">
    <property type="entry name" value="Zinc/RING finger domain, C3HC4 (zinc finger)"/>
    <property type="match status" value="1"/>
</dbReference>
<dbReference type="GO" id="GO:0005737">
    <property type="term" value="C:cytoplasm"/>
    <property type="evidence" value="ECO:0007669"/>
    <property type="project" value="UniProtKB-SubCell"/>
</dbReference>
<evidence type="ECO:0000256" key="7">
    <source>
        <dbReference type="ARBA" id="ARBA00075398"/>
    </source>
</evidence>
<evidence type="ECO:0000256" key="2">
    <source>
        <dbReference type="ARBA" id="ARBA00022490"/>
    </source>
</evidence>
<evidence type="ECO:0000313" key="13">
    <source>
        <dbReference type="Proteomes" id="UP000812966"/>
    </source>
</evidence>
<dbReference type="SUPFAM" id="SSF57850">
    <property type="entry name" value="RING/U-box"/>
    <property type="match status" value="1"/>
</dbReference>
<dbReference type="GO" id="GO:0061630">
    <property type="term" value="F:ubiquitin protein ligase activity"/>
    <property type="evidence" value="ECO:0007669"/>
    <property type="project" value="InterPro"/>
</dbReference>
<comment type="subcellular location">
    <subcellularLocation>
        <location evidence="1">Cytoplasm</location>
    </subcellularLocation>
</comment>
<dbReference type="GO" id="GO:0005634">
    <property type="term" value="C:nucleus"/>
    <property type="evidence" value="ECO:0007669"/>
    <property type="project" value="TreeGrafter"/>
</dbReference>
<evidence type="ECO:0000256" key="4">
    <source>
        <dbReference type="ARBA" id="ARBA00022771"/>
    </source>
</evidence>
<evidence type="ECO:0000256" key="9">
    <source>
        <dbReference type="PROSITE-ProRule" id="PRU01215"/>
    </source>
</evidence>
<dbReference type="InterPro" id="IPR037683">
    <property type="entry name" value="Rmd5_dRing"/>
</dbReference>
<comment type="similarity">
    <text evidence="6">Belongs to the RMD5/GID2 family.</text>
</comment>
<dbReference type="GO" id="GO:0034657">
    <property type="term" value="C:GID complex"/>
    <property type="evidence" value="ECO:0007669"/>
    <property type="project" value="TreeGrafter"/>
</dbReference>